<dbReference type="PANTHER" id="PTHR14387">
    <property type="entry name" value="THADA/DEATH RECEPTOR INTERACTING PROTEIN"/>
    <property type="match status" value="1"/>
</dbReference>
<feature type="compositionally biased region" description="Low complexity" evidence="1">
    <location>
        <begin position="2617"/>
        <end position="2626"/>
    </location>
</feature>
<feature type="region of interest" description="Disordered" evidence="1">
    <location>
        <begin position="1983"/>
        <end position="2008"/>
    </location>
</feature>
<accession>A0A0K6S9Q3</accession>
<gene>
    <name evidence="3" type="ORF">Cvel_1350.t2.CR1</name>
</gene>
<feature type="compositionally biased region" description="Gly residues" evidence="1">
    <location>
        <begin position="2812"/>
        <end position="2821"/>
    </location>
</feature>
<dbReference type="EMBL" id="CDMZ01003827">
    <property type="protein sequence ID" value="CUC10393.1"/>
    <property type="molecule type" value="Genomic_DNA"/>
</dbReference>
<feature type="compositionally biased region" description="Polar residues" evidence="1">
    <location>
        <begin position="747"/>
        <end position="756"/>
    </location>
</feature>
<feature type="region of interest" description="Disordered" evidence="1">
    <location>
        <begin position="747"/>
        <end position="771"/>
    </location>
</feature>
<feature type="region of interest" description="Disordered" evidence="1">
    <location>
        <begin position="2798"/>
        <end position="2832"/>
    </location>
</feature>
<feature type="region of interest" description="Disordered" evidence="1">
    <location>
        <begin position="570"/>
        <end position="626"/>
    </location>
</feature>
<dbReference type="InterPro" id="IPR019442">
    <property type="entry name" value="THADA/TRM732_DUF2428"/>
</dbReference>
<evidence type="ECO:0000259" key="2">
    <source>
        <dbReference type="Pfam" id="PF10350"/>
    </source>
</evidence>
<feature type="domain" description="DUF2428" evidence="2">
    <location>
        <begin position="1586"/>
        <end position="1856"/>
    </location>
</feature>
<sequence length="2957" mass="314591">MKKFKAKETQSEPVAVPPSVLQHLDEATAKAVGLQEDLPDFVRRLSEASEGFRTASSAFQQQMHLKELANLVSRVAQTEDELDPFVVTEVYVAAEKVLVEFLLCIAGHKSAKSFAIYVAKFMFDTRLGRQERKRAKEFFRERLHRAVDSFLADDAASTIAVSSTEPIPAKTFFRLQQFEVVYESDQLAGEVPDRVMLKILASYGRQIDRFARVLTHRAREGTSAVQSLADQSDIFISLIKSATQLIQKCARRLHSSLQKEIKGGSASTEEGGEPKMSAEIQFLLETLPSSLVDIASTGGLSRDAVTQSLLLLLQILVTACSIDELTAVLSRWNESPHPERQGAVGSDVRTEVRKLEMLARSPQLRANPQTRLAAMRGLLVAVPATAGGAVDLFHLEDPSGADASVSLGRLSSEWSILATSFFEETAALCGHTDARLRHTALQSLHVWVSRLLGSSSFACSGAGGGGGGKSKREGGDIFPVFSGDEFTALPAGALPFSADETDGEEGPTPVSRGLWPDWTLFKLPEEKRAAIEEKTLAVVFENWDHPTKSLVAAAHDLWDLLLFQAGPGRISGGGGKGGDRERGENQNQGEGGDGREISGKSSRRSVVEEEEQRADDPPRPPPPSLLSITRRLSALPEAVASKKSLYLAFCSLLPLVDIAWLLSDAPEAQPLLIHHLLTAPLRDPQNAGASALLLEKLLEALASRSISVLRGEVYPLLTAALRGEREPLELSNLKPLQWGAGAGGSFSFNQKSSDASVQRDGKGIRARQRGSPLLPADLSSLTRAQISVAAAAQIIPTVHKADPGGLPALMAALHSEPTSASSSPQRIALPLVEEATSNRNLPLQPGVLQQQQEQVSQQEETEGGARRWIPDLPAAPRFFPAPHPSLPWTAAEAELLCCARTRGRALWVDRGVVEGGILIPAELKRALEKLGENGGPFSGLLVCSDSLHESSQAARSRAAKKILSRKKRAKRLAAAGAGDATTESEGTAGENAVGRSRPPLPAHPGGTQQLHDGLDGLSDEEGLLPALPASFSFFTVPLSRVCTGLVSGEEAVRLALLQTSTSSQKSSSPLLDCEMRLVRFFAGRSLKPPSSDYTAKCAQSAKRLFQRARDSCRKHVENMTEEDLAACLASRESAGRARGPASDAAIQEDKTVLVGATLQFLEKMRKTLMAHLAPSAPSDLFGAALEWTCALIEVWAQRPASSTPAAAAAGGGGSGFRSAAGCAALAVTGFFSEGMRVFLLNAMATNYAGHRQTAARCLRSFPDMGLRPLHLKSEVFPDSRRASDPAKKKLPNGAGPSAPSAISPSSIEAAEQTAALLSEAIESLSESVWIMLESVRPRDFSCGIEIIRLILRRGLGMPSDGSVPPLPFKTLYRAVTGVEGPPSNSPLEVESLSSPSASPSSSSSSSSSFSKAQMIFMILERVAEEVGRRTRLLKDQKELLGQRGFTLHGVVAVLTEALRVLPSLPEAAEALSESEKTRERMSKFCLDLMDKLLEVCTTMFGVISSGVDAVLLSGVARGTLISSGVDAVLLSGVARGTGSAGGKETEDSSALPPVQGAVLSGAVDCRGHPILHKKHRKGAEGEGEGGEEGEEEEEENVLVVASWMAVREVGEALQALFSWLPLRGSASQGADQAVSGGPGKKGQGRKQGKQGRQEGGRGARGSVGLSEPLVPAPLVFRMGARLLTFLLATRHPAAMDRLFGALTVLAGRLLASGDLRLCEVPTQWVDLVLGLLSVTEGDGEGEGKEPEGDSGAAWGASLPPALRRSTALGLSFVALLRAEPGKVAPCLLPRAVSRLSGVAGEEEKEDEEQEERRNCRVHALNCLRAIIRCGPLSTSTEAHVGKILALAVQRLGDSHWGTRNAANLLFVAAARRLFGADNEAVEAKPRGYKLCTSAPSRATILASSPLTLEELRAHYPDLHSCVVAIVCRLAEAVREDDQRLVGGVGEGRTDREREMLEAPATSALLVLSRMRLLSIRSVFSPAASDPSPSAEPSAAIEQAPSQSVSPNSPAASLLPLVTSFQSILGSRNIQLRALAARLLANCTVEEALQTRAFSPPLPQWDLLSQSRAAVSSEEREGTSRETVPFGAAPEIPFCRILLALHAAALSDCRENERHGWMLFCLEVLSRPEIVPGVLVMTGGGSGTPSRLLSGQSAILMAKVPEAVGESVWSALFAKALSLAFRAARTDTVRGVMFQIFEILVSDVLLEEGSEAVSGTEVERCVWSVKKCVSEVATGGEEGGQQLDLSSSLDLGSTPMVVCGVRAAMRVGGRARAVDLLCRLVSTGRCRQRGGHTLEEGLRVLRKRIASEQTLRMDERQERKSKGQKTSGQEKGGEENAKEGNCFSGEELNQMLLMACEVLQAAWAGAVARLQGLKLLDAVLGEIGVVCVGSGSFSEEGLEGNVHSATGGGTERQTYLKNVRIATAALRGVLPSDLRNPKFRKCALAVASQCRPLLFLKEGQENENVKSTQEGDLGRPGAAIWLRGATSAWLHRCGDPAASEDARLVAVEALRRLAFPLRRSLEAAGLVSSPSEEGEKEKGGIAPSESEGMWTFVFAVLRGFFLLLQDELPEIRDGAARAAAPLVTPHMSPLLSLSAATIGSTPLSEDGKEQRNAPVSPPSGGHSKGGSFLEPRVTSRALLSLTVNAALSSAAPAVVVEETRKLVSDILLSVAPSLKDVCAERLAVDIRLLEEKVDGDTQKGEGGSISLRRLFDAEPPNVLSDDLALAHTAVSFLILGEGPGETPELRLGGGTSSEIWSLLQSPLDSIQLCRRLEELRVVLEKVQGEHLLFGLTGTETKVKRVAGGGPSSSVEGRGAGGSGGQEEGSERKPTETSMNLADSHEFCFGPISGLLLCVFAFLCGVAKGFRGDSLKDEGGRRVASAVRRAHEGYLRSRGVGRGSVHLERMLGALVSLVLHMYGEEGKDAEADRGEGSGSGREQNLLQQLQKCCEAVCFSTVLS</sequence>
<evidence type="ECO:0000256" key="1">
    <source>
        <dbReference type="SAM" id="MobiDB-lite"/>
    </source>
</evidence>
<dbReference type="InterPro" id="IPR051954">
    <property type="entry name" value="tRNA_methyltransferase_THADA"/>
</dbReference>
<feature type="region of interest" description="Disordered" evidence="1">
    <location>
        <begin position="1379"/>
        <end position="1407"/>
    </location>
</feature>
<dbReference type="PANTHER" id="PTHR14387:SF0">
    <property type="entry name" value="DUF2428 DOMAIN-CONTAINING PROTEIN"/>
    <property type="match status" value="1"/>
</dbReference>
<feature type="compositionally biased region" description="Basic and acidic residues" evidence="1">
    <location>
        <begin position="2310"/>
        <end position="2320"/>
    </location>
</feature>
<dbReference type="GO" id="GO:0030488">
    <property type="term" value="P:tRNA methylation"/>
    <property type="evidence" value="ECO:0007669"/>
    <property type="project" value="TreeGrafter"/>
</dbReference>
<evidence type="ECO:0000313" key="3">
    <source>
        <dbReference type="EMBL" id="CUC10393.1"/>
    </source>
</evidence>
<reference evidence="3" key="1">
    <citation type="submission" date="2014-11" db="EMBL/GenBank/DDBJ databases">
        <title>Molecular phylogeny of cliff fern family Woodsiaceae with morphological implications.</title>
        <authorList>
            <person name="Shao Y.-Z."/>
            <person name="Wei R."/>
            <person name="Zhang X.-C."/>
        </authorList>
    </citation>
    <scope>NUCLEOTIDE SEQUENCE</scope>
</reference>
<feature type="compositionally biased region" description="Acidic residues" evidence="1">
    <location>
        <begin position="1581"/>
        <end position="1594"/>
    </location>
</feature>
<dbReference type="VEuPathDB" id="CryptoDB:Cvel_1350"/>
<feature type="region of interest" description="Disordered" evidence="1">
    <location>
        <begin position="1277"/>
        <end position="1305"/>
    </location>
</feature>
<name>A0A0K6S9Q3_9ALVE</name>
<feature type="region of interest" description="Disordered" evidence="1">
    <location>
        <begin position="1570"/>
        <end position="1594"/>
    </location>
</feature>
<feature type="region of interest" description="Disordered" evidence="1">
    <location>
        <begin position="1628"/>
        <end position="1664"/>
    </location>
</feature>
<feature type="compositionally biased region" description="Low complexity" evidence="1">
    <location>
        <begin position="1983"/>
        <end position="2001"/>
    </location>
</feature>
<organism evidence="3">
    <name type="scientific">Chromera velia CCMP2878</name>
    <dbReference type="NCBI Taxonomy" id="1169474"/>
    <lineage>
        <taxon>Eukaryota</taxon>
        <taxon>Sar</taxon>
        <taxon>Alveolata</taxon>
        <taxon>Colpodellida</taxon>
        <taxon>Chromeraceae</taxon>
        <taxon>Chromera</taxon>
    </lineage>
</organism>
<feature type="compositionally biased region" description="Low complexity" evidence="1">
    <location>
        <begin position="1381"/>
        <end position="1407"/>
    </location>
</feature>
<feature type="region of interest" description="Disordered" evidence="1">
    <location>
        <begin position="1736"/>
        <end position="1756"/>
    </location>
</feature>
<feature type="compositionally biased region" description="Low complexity" evidence="1">
    <location>
        <begin position="1293"/>
        <end position="1305"/>
    </location>
</feature>
<dbReference type="Pfam" id="PF10350">
    <property type="entry name" value="DUF2428"/>
    <property type="match status" value="1"/>
</dbReference>
<feature type="compositionally biased region" description="Basic and acidic residues" evidence="1">
    <location>
        <begin position="1277"/>
        <end position="1287"/>
    </location>
</feature>
<dbReference type="GO" id="GO:0005829">
    <property type="term" value="C:cytosol"/>
    <property type="evidence" value="ECO:0007669"/>
    <property type="project" value="TreeGrafter"/>
</dbReference>
<proteinExistence type="predicted"/>
<feature type="region of interest" description="Disordered" evidence="1">
    <location>
        <begin position="2600"/>
        <end position="2626"/>
    </location>
</feature>
<feature type="region of interest" description="Disordered" evidence="1">
    <location>
        <begin position="973"/>
        <end position="1017"/>
    </location>
</feature>
<feature type="region of interest" description="Disordered" evidence="1">
    <location>
        <begin position="2310"/>
        <end position="2339"/>
    </location>
</feature>
<protein>
    <recommendedName>
        <fullName evidence="2">DUF2428 domain-containing protein</fullName>
    </recommendedName>
</protein>